<reference evidence="5 6" key="1">
    <citation type="submission" date="2018-05" db="EMBL/GenBank/DDBJ databases">
        <title>Genomic Encyclopedia of Type Strains, Phase IV (KMG-IV): sequencing the most valuable type-strain genomes for metagenomic binning, comparative biology and taxonomic classification.</title>
        <authorList>
            <person name="Goeker M."/>
        </authorList>
    </citation>
    <scope>NUCLEOTIDE SEQUENCE [LARGE SCALE GENOMIC DNA]</scope>
    <source>
        <strain evidence="5 6">DSM 28816</strain>
    </source>
</reference>
<dbReference type="InterPro" id="IPR036412">
    <property type="entry name" value="HAD-like_sf"/>
</dbReference>
<name>A0A318ERH2_9FIRM</name>
<dbReference type="GO" id="GO:0044281">
    <property type="term" value="P:small molecule metabolic process"/>
    <property type="evidence" value="ECO:0007669"/>
    <property type="project" value="UniProtKB-ARBA"/>
</dbReference>
<dbReference type="PANTHER" id="PTHR46470">
    <property type="entry name" value="N-ACYLNEURAMINATE-9-PHOSPHATASE"/>
    <property type="match status" value="1"/>
</dbReference>
<dbReference type="SFLD" id="SFLDG01129">
    <property type="entry name" value="C1.5:_HAD__Beta-PGM__Phosphata"/>
    <property type="match status" value="1"/>
</dbReference>
<dbReference type="InterPro" id="IPR051400">
    <property type="entry name" value="HAD-like_hydrolase"/>
</dbReference>
<dbReference type="GO" id="GO:0046872">
    <property type="term" value="F:metal ion binding"/>
    <property type="evidence" value="ECO:0007669"/>
    <property type="project" value="UniProtKB-KW"/>
</dbReference>
<dbReference type="GO" id="GO:0016791">
    <property type="term" value="F:phosphatase activity"/>
    <property type="evidence" value="ECO:0007669"/>
    <property type="project" value="TreeGrafter"/>
</dbReference>
<dbReference type="EMBL" id="QICS01000001">
    <property type="protein sequence ID" value="PXV95585.1"/>
    <property type="molecule type" value="Genomic_DNA"/>
</dbReference>
<dbReference type="PANTHER" id="PTHR46470:SF2">
    <property type="entry name" value="GLYCERALDEHYDE 3-PHOSPHATE PHOSPHATASE"/>
    <property type="match status" value="1"/>
</dbReference>
<evidence type="ECO:0000256" key="3">
    <source>
        <dbReference type="ARBA" id="ARBA00022801"/>
    </source>
</evidence>
<evidence type="ECO:0000256" key="1">
    <source>
        <dbReference type="ARBA" id="ARBA00001946"/>
    </source>
</evidence>
<evidence type="ECO:0000313" key="5">
    <source>
        <dbReference type="EMBL" id="PXV95585.1"/>
    </source>
</evidence>
<evidence type="ECO:0000256" key="4">
    <source>
        <dbReference type="ARBA" id="ARBA00022842"/>
    </source>
</evidence>
<dbReference type="Proteomes" id="UP000247523">
    <property type="component" value="Unassembled WGS sequence"/>
</dbReference>
<protein>
    <submittedName>
        <fullName evidence="5">2-haloalkanoic acid dehalogenase type II</fullName>
    </submittedName>
</protein>
<dbReference type="InterPro" id="IPR041492">
    <property type="entry name" value="HAD_2"/>
</dbReference>
<comment type="caution">
    <text evidence="5">The sequence shown here is derived from an EMBL/GenBank/DDBJ whole genome shotgun (WGS) entry which is preliminary data.</text>
</comment>
<dbReference type="NCBIfam" id="TIGR01509">
    <property type="entry name" value="HAD-SF-IA-v3"/>
    <property type="match status" value="1"/>
</dbReference>
<dbReference type="SUPFAM" id="SSF56784">
    <property type="entry name" value="HAD-like"/>
    <property type="match status" value="1"/>
</dbReference>
<dbReference type="InterPro" id="IPR023214">
    <property type="entry name" value="HAD_sf"/>
</dbReference>
<dbReference type="PRINTS" id="PR00413">
    <property type="entry name" value="HADHALOGNASE"/>
</dbReference>
<comment type="cofactor">
    <cofactor evidence="1">
        <name>Mg(2+)</name>
        <dbReference type="ChEBI" id="CHEBI:18420"/>
    </cofactor>
</comment>
<accession>A0A318ERH2</accession>
<organism evidence="5 6">
    <name type="scientific">Lachnotalea glycerini</name>
    <dbReference type="NCBI Taxonomy" id="1763509"/>
    <lineage>
        <taxon>Bacteria</taxon>
        <taxon>Bacillati</taxon>
        <taxon>Bacillota</taxon>
        <taxon>Clostridia</taxon>
        <taxon>Lachnospirales</taxon>
        <taxon>Lachnospiraceae</taxon>
        <taxon>Lachnotalea</taxon>
    </lineage>
</organism>
<keyword evidence="2" id="KW-0479">Metal-binding</keyword>
<dbReference type="Pfam" id="PF13419">
    <property type="entry name" value="HAD_2"/>
    <property type="match status" value="1"/>
</dbReference>
<gene>
    <name evidence="5" type="ORF">C8E03_101214</name>
</gene>
<dbReference type="AlphaFoldDB" id="A0A318ERH2"/>
<keyword evidence="3" id="KW-0378">Hydrolase</keyword>
<dbReference type="Gene3D" id="1.10.150.750">
    <property type="match status" value="1"/>
</dbReference>
<evidence type="ECO:0000313" key="6">
    <source>
        <dbReference type="Proteomes" id="UP000247523"/>
    </source>
</evidence>
<dbReference type="Gene3D" id="3.40.50.1000">
    <property type="entry name" value="HAD superfamily/HAD-like"/>
    <property type="match status" value="1"/>
</dbReference>
<dbReference type="RefSeq" id="WP_110290037.1">
    <property type="nucleotide sequence ID" value="NZ_QICS01000001.1"/>
</dbReference>
<dbReference type="SFLD" id="SFLDS00003">
    <property type="entry name" value="Haloacid_Dehalogenase"/>
    <property type="match status" value="1"/>
</dbReference>
<dbReference type="NCBIfam" id="TIGR01549">
    <property type="entry name" value="HAD-SF-IA-v1"/>
    <property type="match status" value="1"/>
</dbReference>
<dbReference type="NCBIfam" id="TIGR01662">
    <property type="entry name" value="HAD-SF-IIIA"/>
    <property type="match status" value="1"/>
</dbReference>
<dbReference type="InterPro" id="IPR006439">
    <property type="entry name" value="HAD-SF_hydro_IA"/>
</dbReference>
<sequence length="225" mass="26582">MKEYKYISFDYFMTLVELEKPFKKIEQWIRRTYSDTEQGYQIIFKKFMREYARLYATRKYILGKRLLADALERVTVKYALVNKLGEFELFLFQLFTDTKAYKDSKWTIEKLKTKYKVGLLTNADNDILWESIQKQGFQFDFVISSEDVGCNKPDAEIFEYACQLLKCKKQEIIHIGDSQVDDIFAGGRAGIHTIWINRNLEELKEEIIPPITTLSDLKDLIGELM</sequence>
<proteinExistence type="predicted"/>
<keyword evidence="4" id="KW-0460">Magnesium</keyword>
<dbReference type="InterPro" id="IPR006549">
    <property type="entry name" value="HAD-SF_hydro_IIIA"/>
</dbReference>
<evidence type="ECO:0000256" key="2">
    <source>
        <dbReference type="ARBA" id="ARBA00022723"/>
    </source>
</evidence>